<evidence type="ECO:0000256" key="2">
    <source>
        <dbReference type="ARBA" id="ARBA00013253"/>
    </source>
</evidence>
<dbReference type="EnsemblProtists" id="PYU1_T011132">
    <property type="protein sequence ID" value="PYU1_T011132"/>
    <property type="gene ID" value="PYU1_G011108"/>
</dbReference>
<dbReference type="Gene3D" id="3.30.70.560">
    <property type="entry name" value="7,8-Dihydro-6-hydroxymethylpterin-pyrophosphokinase HPPK"/>
    <property type="match status" value="1"/>
</dbReference>
<dbReference type="UniPathway" id="UPA00077">
    <property type="reaction ID" value="UER00155"/>
</dbReference>
<dbReference type="PANTHER" id="PTHR43071:SF1">
    <property type="entry name" value="2-AMINO-4-HYDROXY-6-HYDROXYMETHYLDIHYDROPTERIDINE PYROPHOSPHOKINASE"/>
    <property type="match status" value="1"/>
</dbReference>
<dbReference type="GO" id="GO:0003848">
    <property type="term" value="F:2-amino-4-hydroxy-6-hydroxymethyldihydropteridine diphosphokinase activity"/>
    <property type="evidence" value="ECO:0007669"/>
    <property type="project" value="UniProtKB-EC"/>
</dbReference>
<dbReference type="VEuPathDB" id="FungiDB:PYU1_G011108"/>
<dbReference type="SUPFAM" id="SSF55083">
    <property type="entry name" value="6-hydroxymethyl-7,8-dihydropterin pyrophosphokinase, HPPK"/>
    <property type="match status" value="1"/>
</dbReference>
<dbReference type="GO" id="GO:0016301">
    <property type="term" value="F:kinase activity"/>
    <property type="evidence" value="ECO:0007669"/>
    <property type="project" value="UniProtKB-KW"/>
</dbReference>
<keyword evidence="4" id="KW-0547">Nucleotide-binding</keyword>
<keyword evidence="3" id="KW-0808">Transferase</keyword>
<reference evidence="9" key="3">
    <citation type="submission" date="2015-02" db="UniProtKB">
        <authorList>
            <consortium name="EnsemblProtists"/>
        </authorList>
    </citation>
    <scope>IDENTIFICATION</scope>
    <source>
        <strain evidence="9">DAOM BR144</strain>
    </source>
</reference>
<dbReference type="NCBIfam" id="TIGR01498">
    <property type="entry name" value="folK"/>
    <property type="match status" value="1"/>
</dbReference>
<evidence type="ECO:0000259" key="8">
    <source>
        <dbReference type="PROSITE" id="PS00794"/>
    </source>
</evidence>
<reference evidence="10" key="1">
    <citation type="journal article" date="2010" name="Genome Biol.">
        <title>Genome sequence of the necrotrophic plant pathogen Pythium ultimum reveals original pathogenicity mechanisms and effector repertoire.</title>
        <authorList>
            <person name="Levesque C.A."/>
            <person name="Brouwer H."/>
            <person name="Cano L."/>
            <person name="Hamilton J.P."/>
            <person name="Holt C."/>
            <person name="Huitema E."/>
            <person name="Raffaele S."/>
            <person name="Robideau G.P."/>
            <person name="Thines M."/>
            <person name="Win J."/>
            <person name="Zerillo M.M."/>
            <person name="Beakes G.W."/>
            <person name="Boore J.L."/>
            <person name="Busam D."/>
            <person name="Dumas B."/>
            <person name="Ferriera S."/>
            <person name="Fuerstenberg S.I."/>
            <person name="Gachon C.M."/>
            <person name="Gaulin E."/>
            <person name="Govers F."/>
            <person name="Grenville-Briggs L."/>
            <person name="Horner N."/>
            <person name="Hostetler J."/>
            <person name="Jiang R.H."/>
            <person name="Johnson J."/>
            <person name="Krajaejun T."/>
            <person name="Lin H."/>
            <person name="Meijer H.J."/>
            <person name="Moore B."/>
            <person name="Morris P."/>
            <person name="Phuntmart V."/>
            <person name="Puiu D."/>
            <person name="Shetty J."/>
            <person name="Stajich J.E."/>
            <person name="Tripathy S."/>
            <person name="Wawra S."/>
            <person name="van West P."/>
            <person name="Whitty B.R."/>
            <person name="Coutinho P.M."/>
            <person name="Henrissat B."/>
            <person name="Martin F."/>
            <person name="Thomas P.D."/>
            <person name="Tyler B.M."/>
            <person name="De Vries R.P."/>
            <person name="Kamoun S."/>
            <person name="Yandell M."/>
            <person name="Tisserat N."/>
            <person name="Buell C.R."/>
        </authorList>
    </citation>
    <scope>NUCLEOTIDE SEQUENCE</scope>
    <source>
        <strain evidence="10">DAOM:BR144</strain>
    </source>
</reference>
<dbReference type="eggNOG" id="KOG2544">
    <property type="taxonomic scope" value="Eukaryota"/>
</dbReference>
<sequence>MASQEQVVYTALGTNLGDKLRNLEGAIDMLRSLVGPIVATSRLYCTAPQYVEDQPSFFNIVVKLTTALAPEPLLEAFKYIEREIGRVESFRYGPRLIDVDVLFYGDKVVTTTTVDGPLIIPHERIHERDFVLAPFCDVAPDFVHPGLNVTMRELYTRLIATATSGDASTKFIPPIVMMHMRGTPKTMTGLKV</sequence>
<dbReference type="CDD" id="cd00483">
    <property type="entry name" value="HPPK"/>
    <property type="match status" value="1"/>
</dbReference>
<dbReference type="PROSITE" id="PS00794">
    <property type="entry name" value="HPPK"/>
    <property type="match status" value="1"/>
</dbReference>
<dbReference type="GO" id="GO:0005524">
    <property type="term" value="F:ATP binding"/>
    <property type="evidence" value="ECO:0007669"/>
    <property type="project" value="UniProtKB-KW"/>
</dbReference>
<reference evidence="10" key="2">
    <citation type="submission" date="2010-04" db="EMBL/GenBank/DDBJ databases">
        <authorList>
            <person name="Buell R."/>
            <person name="Hamilton J."/>
            <person name="Hostetler J."/>
        </authorList>
    </citation>
    <scope>NUCLEOTIDE SEQUENCE [LARGE SCALE GENOMIC DNA]</scope>
    <source>
        <strain evidence="10">DAOM:BR144</strain>
    </source>
</reference>
<dbReference type="InParanoid" id="K3X1N3"/>
<dbReference type="Pfam" id="PF01288">
    <property type="entry name" value="HPPK"/>
    <property type="match status" value="1"/>
</dbReference>
<feature type="domain" description="7,8-dihydro-6-hydroxymethylpterin-pyrophosphokinase" evidence="8">
    <location>
        <begin position="91"/>
        <end position="102"/>
    </location>
</feature>
<keyword evidence="5" id="KW-0418">Kinase</keyword>
<protein>
    <recommendedName>
        <fullName evidence="2">2-amino-4-hydroxy-6-hydroxymethyldihydropteridine diphosphokinase</fullName>
        <ecNumber evidence="2">2.7.6.3</ecNumber>
    </recommendedName>
</protein>
<accession>K3X1N3</accession>
<evidence type="ECO:0000256" key="3">
    <source>
        <dbReference type="ARBA" id="ARBA00022679"/>
    </source>
</evidence>
<dbReference type="EC" id="2.7.6.3" evidence="2"/>
<evidence type="ECO:0000256" key="6">
    <source>
        <dbReference type="ARBA" id="ARBA00022840"/>
    </source>
</evidence>
<dbReference type="EMBL" id="GL376606">
    <property type="status" value="NOT_ANNOTATED_CDS"/>
    <property type="molecule type" value="Genomic_DNA"/>
</dbReference>
<dbReference type="GO" id="GO:0046656">
    <property type="term" value="P:folic acid biosynthetic process"/>
    <property type="evidence" value="ECO:0007669"/>
    <property type="project" value="UniProtKB-KW"/>
</dbReference>
<evidence type="ECO:0000256" key="7">
    <source>
        <dbReference type="ARBA" id="ARBA00022909"/>
    </source>
</evidence>
<evidence type="ECO:0000313" key="9">
    <source>
        <dbReference type="EnsemblProtists" id="PYU1_T011132"/>
    </source>
</evidence>
<comment type="pathway">
    <text evidence="1">Cofactor biosynthesis; tetrahydrofolate biosynthesis; 2-amino-4-hydroxy-6-hydroxymethyl-7,8-dihydropteridine diphosphate from 7,8-dihydroneopterin triphosphate: step 4/4.</text>
</comment>
<dbReference type="HOGENOM" id="CLU_097916_1_1_1"/>
<evidence type="ECO:0000256" key="5">
    <source>
        <dbReference type="ARBA" id="ARBA00022777"/>
    </source>
</evidence>
<proteinExistence type="predicted"/>
<organism evidence="9 10">
    <name type="scientific">Globisporangium ultimum (strain ATCC 200006 / CBS 805.95 / DAOM BR144)</name>
    <name type="common">Pythium ultimum</name>
    <dbReference type="NCBI Taxonomy" id="431595"/>
    <lineage>
        <taxon>Eukaryota</taxon>
        <taxon>Sar</taxon>
        <taxon>Stramenopiles</taxon>
        <taxon>Oomycota</taxon>
        <taxon>Peronosporomycetes</taxon>
        <taxon>Pythiales</taxon>
        <taxon>Pythiaceae</taxon>
        <taxon>Globisporangium</taxon>
    </lineage>
</organism>
<dbReference type="Proteomes" id="UP000019132">
    <property type="component" value="Unassembled WGS sequence"/>
</dbReference>
<dbReference type="InterPro" id="IPR000550">
    <property type="entry name" value="Hppk"/>
</dbReference>
<name>K3X1N3_GLOUD</name>
<keyword evidence="7" id="KW-0289">Folate biosynthesis</keyword>
<evidence type="ECO:0000256" key="4">
    <source>
        <dbReference type="ARBA" id="ARBA00022741"/>
    </source>
</evidence>
<evidence type="ECO:0000256" key="1">
    <source>
        <dbReference type="ARBA" id="ARBA00005051"/>
    </source>
</evidence>
<dbReference type="STRING" id="431595.K3X1N3"/>
<keyword evidence="6" id="KW-0067">ATP-binding</keyword>
<dbReference type="AlphaFoldDB" id="K3X1N3"/>
<dbReference type="InterPro" id="IPR035907">
    <property type="entry name" value="Hppk_sf"/>
</dbReference>
<dbReference type="PANTHER" id="PTHR43071">
    <property type="entry name" value="2-AMINO-4-HYDROXY-6-HYDROXYMETHYLDIHYDROPTERIDINE PYROPHOSPHOKINASE"/>
    <property type="match status" value="1"/>
</dbReference>
<keyword evidence="10" id="KW-1185">Reference proteome</keyword>
<evidence type="ECO:0000313" key="10">
    <source>
        <dbReference type="Proteomes" id="UP000019132"/>
    </source>
</evidence>
<dbReference type="OMA" id="NMVVSGY"/>
<dbReference type="GO" id="GO:0046654">
    <property type="term" value="P:tetrahydrofolate biosynthetic process"/>
    <property type="evidence" value="ECO:0007669"/>
    <property type="project" value="UniProtKB-UniPathway"/>
</dbReference>